<gene>
    <name evidence="10" type="ORF">WH159_15920</name>
</gene>
<feature type="transmembrane region" description="Helical" evidence="8">
    <location>
        <begin position="314"/>
        <end position="335"/>
    </location>
</feature>
<feature type="domain" description="Glycosyltransferase RgtA/B/C/D-like" evidence="9">
    <location>
        <begin position="39"/>
        <end position="190"/>
    </location>
</feature>
<evidence type="ECO:0000313" key="11">
    <source>
        <dbReference type="Proteomes" id="UP001380365"/>
    </source>
</evidence>
<keyword evidence="11" id="KW-1185">Reference proteome</keyword>
<dbReference type="PANTHER" id="PTHR33908:SF11">
    <property type="entry name" value="MEMBRANE PROTEIN"/>
    <property type="match status" value="1"/>
</dbReference>
<keyword evidence="4 10" id="KW-0808">Transferase</keyword>
<sequence length="461" mass="49920">MLRLGTADHSLWYDELASVEFARQPIHRLWSAWMVRETNPPLFYSLLAGSMALFGDSDIALRLLPIAIGLTGIWAAFLLGRTLDGPRAALLAAMLLALSAQHVDFSQQVRAYGLAHTAVLFACLGMVLYLRRRSTAGLVLYAAATLTALYAHTTLALFAGLAAVTMLWLLRDDRRAQRDWLVANAGVLALWSWWAAITLRQLAMPVTNIAWIAAPSFREAIDMTAVAYLPMYLRAAGPVGTAQLLGLFAGLGAWVVRARRPDLTLLAVLVAGAPLLLFAITQRVPIFLPRTLSWASSPALVLLSVAVVQIRSRLVAAATVAVLLASSAIGLAAWLPDRERDQWRQTAAAVERLHPLPVFAGDDAVALAMLKYRASPASGFTPIVVQAPWRERWAAGLYSGPHLSPAAARRLIRMRGCAVAIGWGPMYPPILEGAATQRIGPPDRQPEVLLVQFPGGRGCSR</sequence>
<feature type="transmembrane region" description="Helical" evidence="8">
    <location>
        <begin position="235"/>
        <end position="256"/>
    </location>
</feature>
<evidence type="ECO:0000313" key="10">
    <source>
        <dbReference type="EMBL" id="MEJ5096017.1"/>
    </source>
</evidence>
<feature type="transmembrane region" description="Helical" evidence="8">
    <location>
        <begin position="180"/>
        <end position="197"/>
    </location>
</feature>
<organism evidence="10 11">
    <name type="scientific">Sphingomonas molluscorum</name>
    <dbReference type="NCBI Taxonomy" id="418184"/>
    <lineage>
        <taxon>Bacteria</taxon>
        <taxon>Pseudomonadati</taxon>
        <taxon>Pseudomonadota</taxon>
        <taxon>Alphaproteobacteria</taxon>
        <taxon>Sphingomonadales</taxon>
        <taxon>Sphingomonadaceae</taxon>
        <taxon>Sphingomonas</taxon>
    </lineage>
</organism>
<evidence type="ECO:0000256" key="6">
    <source>
        <dbReference type="ARBA" id="ARBA00022989"/>
    </source>
</evidence>
<dbReference type="InterPro" id="IPR038731">
    <property type="entry name" value="RgtA/B/C-like"/>
</dbReference>
<evidence type="ECO:0000256" key="1">
    <source>
        <dbReference type="ARBA" id="ARBA00004651"/>
    </source>
</evidence>
<evidence type="ECO:0000256" key="5">
    <source>
        <dbReference type="ARBA" id="ARBA00022692"/>
    </source>
</evidence>
<dbReference type="GO" id="GO:0016757">
    <property type="term" value="F:glycosyltransferase activity"/>
    <property type="evidence" value="ECO:0007669"/>
    <property type="project" value="UniProtKB-KW"/>
</dbReference>
<dbReference type="PANTHER" id="PTHR33908">
    <property type="entry name" value="MANNOSYLTRANSFERASE YKCB-RELATED"/>
    <property type="match status" value="1"/>
</dbReference>
<dbReference type="InterPro" id="IPR050297">
    <property type="entry name" value="LipidA_mod_glycosyltrf_83"/>
</dbReference>
<feature type="transmembrane region" description="Helical" evidence="8">
    <location>
        <begin position="287"/>
        <end position="307"/>
    </location>
</feature>
<dbReference type="RefSeq" id="WP_132883014.1">
    <property type="nucleotide sequence ID" value="NZ_JBBGZA010000001.1"/>
</dbReference>
<keyword evidence="3 10" id="KW-0328">Glycosyltransferase</keyword>
<protein>
    <submittedName>
        <fullName evidence="10">Glycosyltransferase family 39 protein</fullName>
        <ecNumber evidence="10">2.4.-.-</ecNumber>
    </submittedName>
</protein>
<feature type="transmembrane region" description="Helical" evidence="8">
    <location>
        <begin position="263"/>
        <end position="281"/>
    </location>
</feature>
<comment type="caution">
    <text evidence="10">The sequence shown here is derived from an EMBL/GenBank/DDBJ whole genome shotgun (WGS) entry which is preliminary data.</text>
</comment>
<comment type="subcellular location">
    <subcellularLocation>
        <location evidence="1">Cell membrane</location>
        <topology evidence="1">Multi-pass membrane protein</topology>
    </subcellularLocation>
</comment>
<evidence type="ECO:0000256" key="2">
    <source>
        <dbReference type="ARBA" id="ARBA00022475"/>
    </source>
</evidence>
<dbReference type="Proteomes" id="UP001380365">
    <property type="component" value="Unassembled WGS sequence"/>
</dbReference>
<accession>A0ABU8Q905</accession>
<reference evidence="10 11" key="1">
    <citation type="submission" date="2023-12" db="EMBL/GenBank/DDBJ databases">
        <title>Gut-associated functions are favored during microbiome assembly across C. elegans life.</title>
        <authorList>
            <person name="Zimmermann J."/>
        </authorList>
    </citation>
    <scope>NUCLEOTIDE SEQUENCE [LARGE SCALE GENOMIC DNA]</scope>
    <source>
        <strain evidence="10 11">JUb134</strain>
    </source>
</reference>
<dbReference type="EMBL" id="JBBGZA010000001">
    <property type="protein sequence ID" value="MEJ5096017.1"/>
    <property type="molecule type" value="Genomic_DNA"/>
</dbReference>
<keyword evidence="7 8" id="KW-0472">Membrane</keyword>
<dbReference type="EC" id="2.4.-.-" evidence="10"/>
<evidence type="ECO:0000256" key="4">
    <source>
        <dbReference type="ARBA" id="ARBA00022679"/>
    </source>
</evidence>
<evidence type="ECO:0000256" key="3">
    <source>
        <dbReference type="ARBA" id="ARBA00022676"/>
    </source>
</evidence>
<evidence type="ECO:0000259" key="9">
    <source>
        <dbReference type="Pfam" id="PF13231"/>
    </source>
</evidence>
<feature type="transmembrane region" description="Helical" evidence="8">
    <location>
        <begin position="59"/>
        <end position="79"/>
    </location>
</feature>
<keyword evidence="2" id="KW-1003">Cell membrane</keyword>
<evidence type="ECO:0000256" key="8">
    <source>
        <dbReference type="SAM" id="Phobius"/>
    </source>
</evidence>
<evidence type="ECO:0000256" key="7">
    <source>
        <dbReference type="ARBA" id="ARBA00023136"/>
    </source>
</evidence>
<feature type="transmembrane region" description="Helical" evidence="8">
    <location>
        <begin position="138"/>
        <end position="168"/>
    </location>
</feature>
<keyword evidence="6 8" id="KW-1133">Transmembrane helix</keyword>
<dbReference type="Pfam" id="PF13231">
    <property type="entry name" value="PMT_2"/>
    <property type="match status" value="1"/>
</dbReference>
<feature type="transmembrane region" description="Helical" evidence="8">
    <location>
        <begin position="111"/>
        <end position="131"/>
    </location>
</feature>
<name>A0ABU8Q905_9SPHN</name>
<keyword evidence="5 8" id="KW-0812">Transmembrane</keyword>
<proteinExistence type="predicted"/>